<gene>
    <name evidence="1" type="ORF">COS81_04495</name>
</gene>
<dbReference type="Proteomes" id="UP000229916">
    <property type="component" value="Unassembled WGS sequence"/>
</dbReference>
<protein>
    <submittedName>
        <fullName evidence="1">Uncharacterized protein</fullName>
    </submittedName>
</protein>
<reference evidence="2" key="1">
    <citation type="submission" date="2017-09" db="EMBL/GenBank/DDBJ databases">
        <title>Depth-based differentiation of microbial function through sediment-hosted aquifers and enrichment of novel symbionts in the deep terrestrial subsurface.</title>
        <authorList>
            <person name="Probst A.J."/>
            <person name="Ladd B."/>
            <person name="Jarett J.K."/>
            <person name="Geller-Mcgrath D.E."/>
            <person name="Sieber C.M.K."/>
            <person name="Emerson J.B."/>
            <person name="Anantharaman K."/>
            <person name="Thomas B.C."/>
            <person name="Malmstrom R."/>
            <person name="Stieglmeier M."/>
            <person name="Klingl A."/>
            <person name="Woyke T."/>
            <person name="Ryan C.M."/>
            <person name="Banfield J.F."/>
        </authorList>
    </citation>
    <scope>NUCLEOTIDE SEQUENCE [LARGE SCALE GENOMIC DNA]</scope>
</reference>
<evidence type="ECO:0000313" key="2">
    <source>
        <dbReference type="Proteomes" id="UP000229916"/>
    </source>
</evidence>
<name>A0A2M7ALT4_UNCKA</name>
<dbReference type="EMBL" id="PEWD01000084">
    <property type="protein sequence ID" value="PIU68297.1"/>
    <property type="molecule type" value="Genomic_DNA"/>
</dbReference>
<evidence type="ECO:0000313" key="1">
    <source>
        <dbReference type="EMBL" id="PIU68297.1"/>
    </source>
</evidence>
<accession>A0A2M7ALT4</accession>
<comment type="caution">
    <text evidence="1">The sequence shown here is derived from an EMBL/GenBank/DDBJ whole genome shotgun (WGS) entry which is preliminary data.</text>
</comment>
<sequence length="92" mass="10558">MVLYISLRDRQPAEVKLANYGNLKVSATSQIKQSSFREGGNLAKALVATQKQVRIYNRRREPRVYPWVNPSKIFDEVARRFGGNLRFQSTTA</sequence>
<organism evidence="1 2">
    <name type="scientific">candidate division WWE3 bacterium CG06_land_8_20_14_3_00_42_16</name>
    <dbReference type="NCBI Taxonomy" id="1975083"/>
    <lineage>
        <taxon>Bacteria</taxon>
        <taxon>Katanobacteria</taxon>
    </lineage>
</organism>
<dbReference type="AlphaFoldDB" id="A0A2M7ALT4"/>
<proteinExistence type="predicted"/>